<accession>A0ABX0BHR6</accession>
<evidence type="ECO:0000313" key="3">
    <source>
        <dbReference type="EMBL" id="NEC54906.1"/>
    </source>
</evidence>
<dbReference type="SUPFAM" id="SSF51556">
    <property type="entry name" value="Metallo-dependent hydrolases"/>
    <property type="match status" value="1"/>
</dbReference>
<comment type="caution">
    <text evidence="3">The sequence shown here is derived from an EMBL/GenBank/DDBJ whole genome shotgun (WGS) entry which is preliminary data.</text>
</comment>
<feature type="domain" description="Amidohydrolase 3" evidence="2">
    <location>
        <begin position="73"/>
        <end position="568"/>
    </location>
</feature>
<dbReference type="Gene3D" id="3.10.310.70">
    <property type="match status" value="1"/>
</dbReference>
<gene>
    <name evidence="3" type="ORF">G3I59_04660</name>
</gene>
<feature type="region of interest" description="Disordered" evidence="1">
    <location>
        <begin position="1"/>
        <end position="21"/>
    </location>
</feature>
<dbReference type="Pfam" id="PF07969">
    <property type="entry name" value="Amidohydro_3"/>
    <property type="match status" value="1"/>
</dbReference>
<dbReference type="PANTHER" id="PTHR22642:SF2">
    <property type="entry name" value="PROTEIN LONG AFTER FAR-RED 3"/>
    <property type="match status" value="1"/>
</dbReference>
<proteinExistence type="predicted"/>
<sequence>MRPGARPPNRGRHRLRENPDPTRMIPVRLDALFHNGRFTTLDRDRPQATALGVLGGRIAGFDDEVRGLAADVVVDLGGAPVVPGLNDAHHHLSMRGKLIRELDVSAEAAPTLDALYRAVAERAATLPAGAWVTGAGYDQNKIGAHPTAEALHRAAGGRPVWLAHTSRHMAVASTEAFALAGYPDRLGVPDVPGGTVVRDDDGRATGLLQERATVLVDRLLRPEPTEEVIANIAAGAHAALADGLTSVTEPGIGTVEGIGHGRADLDSFQRTRERGQLGVRMTVMPYITALRDCGPFEPGGEWFGLDLGVRTGVGDGRLRIGPVKILSDGSLIGRSAAMCCEYEDTPGNQGLMLFEPDELRRYILEAHRCHWQIATHAIGDAALGAVLDAYEEAQQKYPREDVRHRIEHCAVADDAAVARIARLGVIPVPQGRFLSEIGDGLLAALGPERSRLAYRMRSFLDAGVVLPGSTDAPVVAASPLLSIHDMVNRRTASGQPIAPEEAVTALEALRAYTVGSAYAVHEEAVKGTLSRGKLADFTVLSDDLLAVDSAKIGEIGVGATVVGGEVVYNDGAAK</sequence>
<dbReference type="PANTHER" id="PTHR22642">
    <property type="entry name" value="IMIDAZOLONEPROPIONASE"/>
    <property type="match status" value="1"/>
</dbReference>
<dbReference type="CDD" id="cd01300">
    <property type="entry name" value="YtcJ_like"/>
    <property type="match status" value="1"/>
</dbReference>
<dbReference type="Gene3D" id="2.30.40.10">
    <property type="entry name" value="Urease, subunit C, domain 1"/>
    <property type="match status" value="1"/>
</dbReference>
<dbReference type="InterPro" id="IPR013108">
    <property type="entry name" value="Amidohydro_3"/>
</dbReference>
<evidence type="ECO:0000256" key="1">
    <source>
        <dbReference type="SAM" id="MobiDB-lite"/>
    </source>
</evidence>
<dbReference type="Proteomes" id="UP000470404">
    <property type="component" value="Unassembled WGS sequence"/>
</dbReference>
<dbReference type="InterPro" id="IPR011059">
    <property type="entry name" value="Metal-dep_hydrolase_composite"/>
</dbReference>
<name>A0ABX0BHR6_9PSEU</name>
<reference evidence="3 4" key="1">
    <citation type="submission" date="2020-01" db="EMBL/GenBank/DDBJ databases">
        <title>Insect and environment-associated Actinomycetes.</title>
        <authorList>
            <person name="Currrie C."/>
            <person name="Chevrette M."/>
            <person name="Carlson C."/>
            <person name="Stubbendieck R."/>
            <person name="Wendt-Pienkowski E."/>
        </authorList>
    </citation>
    <scope>NUCLEOTIDE SEQUENCE [LARGE SCALE GENOMIC DNA]</scope>
    <source>
        <strain evidence="3 4">SID8386</strain>
    </source>
</reference>
<dbReference type="InterPro" id="IPR032466">
    <property type="entry name" value="Metal_Hydrolase"/>
</dbReference>
<protein>
    <submittedName>
        <fullName evidence="3">Amidohydrolase</fullName>
    </submittedName>
</protein>
<dbReference type="Gene3D" id="3.20.20.140">
    <property type="entry name" value="Metal-dependent hydrolases"/>
    <property type="match status" value="1"/>
</dbReference>
<evidence type="ECO:0000313" key="4">
    <source>
        <dbReference type="Proteomes" id="UP000470404"/>
    </source>
</evidence>
<dbReference type="InterPro" id="IPR033932">
    <property type="entry name" value="YtcJ-like"/>
</dbReference>
<keyword evidence="4" id="KW-1185">Reference proteome</keyword>
<organism evidence="3 4">
    <name type="scientific">Amycolatopsis rubida</name>
    <dbReference type="NCBI Taxonomy" id="112413"/>
    <lineage>
        <taxon>Bacteria</taxon>
        <taxon>Bacillati</taxon>
        <taxon>Actinomycetota</taxon>
        <taxon>Actinomycetes</taxon>
        <taxon>Pseudonocardiales</taxon>
        <taxon>Pseudonocardiaceae</taxon>
        <taxon>Amycolatopsis</taxon>
    </lineage>
</organism>
<dbReference type="SUPFAM" id="SSF51338">
    <property type="entry name" value="Composite domain of metallo-dependent hydrolases"/>
    <property type="match status" value="1"/>
</dbReference>
<dbReference type="EMBL" id="JAAGNC010000032">
    <property type="protein sequence ID" value="NEC54906.1"/>
    <property type="molecule type" value="Genomic_DNA"/>
</dbReference>
<evidence type="ECO:0000259" key="2">
    <source>
        <dbReference type="Pfam" id="PF07969"/>
    </source>
</evidence>